<feature type="transmembrane region" description="Helical" evidence="9">
    <location>
        <begin position="38"/>
        <end position="58"/>
    </location>
</feature>
<dbReference type="PANTHER" id="PTHR15642">
    <property type="entry name" value="CYTOCHROME C OXIDASE ASSEMBLY FACTOR 3, MITOCHONDRIAL"/>
    <property type="match status" value="1"/>
</dbReference>
<dbReference type="GO" id="GO:0033617">
    <property type="term" value="P:mitochondrial respiratory chain complex IV assembly"/>
    <property type="evidence" value="ECO:0007669"/>
    <property type="project" value="UniProtKB-UniRule"/>
</dbReference>
<dbReference type="InterPro" id="IPR018628">
    <property type="entry name" value="Coa3_CC"/>
</dbReference>
<dbReference type="EMBL" id="CABVLU010000003">
    <property type="protein sequence ID" value="VVT55767.1"/>
    <property type="molecule type" value="Genomic_DNA"/>
</dbReference>
<comment type="function">
    <text evidence="1 9">Required for assembly of cytochrome c oxidase (complex IV).</text>
</comment>
<name>A0A5E8C1Z1_9ASCO</name>
<feature type="domain" description="Cytochrome c oxidase assembly factor 3 mitochondrial coiled-coil" evidence="10">
    <location>
        <begin position="31"/>
        <end position="70"/>
    </location>
</feature>
<dbReference type="GO" id="GO:0005743">
    <property type="term" value="C:mitochondrial inner membrane"/>
    <property type="evidence" value="ECO:0007669"/>
    <property type="project" value="UniProtKB-SubCell"/>
</dbReference>
<evidence type="ECO:0000256" key="1">
    <source>
        <dbReference type="ARBA" id="ARBA00003064"/>
    </source>
</evidence>
<sequence>MSAPNENGYKPLLRTSKYQNPVNYTMTPAALRARKPYFWKNTIASIVLFGVVGGIYFYSLNALVQDDFGDIPVPPISDDKLAELRRKRDEEKKADH</sequence>
<evidence type="ECO:0000256" key="4">
    <source>
        <dbReference type="ARBA" id="ARBA00011351"/>
    </source>
</evidence>
<evidence type="ECO:0000256" key="6">
    <source>
        <dbReference type="ARBA" id="ARBA00022989"/>
    </source>
</evidence>
<keyword evidence="5 9" id="KW-0812">Transmembrane</keyword>
<gene>
    <name evidence="11" type="ORF">SAPINGB_P004728</name>
</gene>
<evidence type="ECO:0000256" key="3">
    <source>
        <dbReference type="ARBA" id="ARBA00007035"/>
    </source>
</evidence>
<evidence type="ECO:0000256" key="2">
    <source>
        <dbReference type="ARBA" id="ARBA00004434"/>
    </source>
</evidence>
<dbReference type="Pfam" id="PF09813">
    <property type="entry name" value="Coa3_cc"/>
    <property type="match status" value="1"/>
</dbReference>
<accession>A0A5E8C1Z1</accession>
<evidence type="ECO:0000256" key="7">
    <source>
        <dbReference type="ARBA" id="ARBA00023128"/>
    </source>
</evidence>
<reference evidence="11 12" key="1">
    <citation type="submission" date="2019-09" db="EMBL/GenBank/DDBJ databases">
        <authorList>
            <person name="Brejova B."/>
        </authorList>
    </citation>
    <scope>NUCLEOTIDE SEQUENCE [LARGE SCALE GENOMIC DNA]</scope>
</reference>
<dbReference type="AlphaFoldDB" id="A0A5E8C1Z1"/>
<comment type="similarity">
    <text evidence="3 9">Belongs to the COA3 family.</text>
</comment>
<evidence type="ECO:0000259" key="10">
    <source>
        <dbReference type="Pfam" id="PF09813"/>
    </source>
</evidence>
<keyword evidence="9" id="KW-0999">Mitochondrion inner membrane</keyword>
<dbReference type="RefSeq" id="XP_031855334.1">
    <property type="nucleotide sequence ID" value="XM_031999443.1"/>
</dbReference>
<dbReference type="OrthoDB" id="10018333at2759"/>
<dbReference type="PANTHER" id="PTHR15642:SF3">
    <property type="entry name" value="CYTOCHROME C OXIDASE ASSEMBLY FACTOR 3 HOMOLOG, MITOCHONDRIAL"/>
    <property type="match status" value="1"/>
</dbReference>
<comment type="subcellular location">
    <subcellularLocation>
        <location evidence="2">Mitochondrion inner membrane</location>
        <topology evidence="2">Single-pass membrane protein</topology>
    </subcellularLocation>
</comment>
<keyword evidence="8 9" id="KW-0472">Membrane</keyword>
<evidence type="ECO:0000256" key="8">
    <source>
        <dbReference type="ARBA" id="ARBA00023136"/>
    </source>
</evidence>
<comment type="subunit">
    <text evidence="4 9">Component of 250-400 kDa complexes called cytochrome oxidase assembly intermediates or COA complexes.</text>
</comment>
<proteinExistence type="inferred from homology"/>
<keyword evidence="6 9" id="KW-1133">Transmembrane helix</keyword>
<keyword evidence="7 9" id="KW-0496">Mitochondrion</keyword>
<evidence type="ECO:0000313" key="12">
    <source>
        <dbReference type="Proteomes" id="UP000398389"/>
    </source>
</evidence>
<organism evidence="11 12">
    <name type="scientific">Magnusiomyces paraingens</name>
    <dbReference type="NCBI Taxonomy" id="2606893"/>
    <lineage>
        <taxon>Eukaryota</taxon>
        <taxon>Fungi</taxon>
        <taxon>Dikarya</taxon>
        <taxon>Ascomycota</taxon>
        <taxon>Saccharomycotina</taxon>
        <taxon>Dipodascomycetes</taxon>
        <taxon>Dipodascales</taxon>
        <taxon>Dipodascaceae</taxon>
        <taxon>Magnusiomyces</taxon>
    </lineage>
</organism>
<evidence type="ECO:0000313" key="11">
    <source>
        <dbReference type="EMBL" id="VVT55767.1"/>
    </source>
</evidence>
<dbReference type="Proteomes" id="UP000398389">
    <property type="component" value="Unassembled WGS sequence"/>
</dbReference>
<protein>
    <recommendedName>
        <fullName evidence="9">Cytochrome c oxidase assembly factor 3</fullName>
    </recommendedName>
</protein>
<dbReference type="InterPro" id="IPR041752">
    <property type="entry name" value="Coa3"/>
</dbReference>
<evidence type="ECO:0000256" key="5">
    <source>
        <dbReference type="ARBA" id="ARBA00022692"/>
    </source>
</evidence>
<dbReference type="GeneID" id="43583543"/>
<evidence type="ECO:0000256" key="9">
    <source>
        <dbReference type="RuleBase" id="RU367056"/>
    </source>
</evidence>
<keyword evidence="12" id="KW-1185">Reference proteome</keyword>